<name>A0A657IVZ2_9MICC</name>
<gene>
    <name evidence="1" type="ORF">A5N15_09140</name>
</gene>
<dbReference type="AlphaFoldDB" id="A0A657IVZ2"/>
<sequence length="86" mass="9577">MWALKIPVELVKFSITKHITRNGVVQRCRIGCRATPSREMVLTYSQDSISTPQRCPGMACMMSATTMVTSAAITKDTATLMSRRPR</sequence>
<organism evidence="1 2">
    <name type="scientific">Rothia kristinae</name>
    <dbReference type="NCBI Taxonomy" id="37923"/>
    <lineage>
        <taxon>Bacteria</taxon>
        <taxon>Bacillati</taxon>
        <taxon>Actinomycetota</taxon>
        <taxon>Actinomycetes</taxon>
        <taxon>Micrococcales</taxon>
        <taxon>Micrococcaceae</taxon>
        <taxon>Rothia</taxon>
    </lineage>
</organism>
<protein>
    <submittedName>
        <fullName evidence="1">Uncharacterized protein</fullName>
    </submittedName>
</protein>
<dbReference type="EMBL" id="LWGZ01000811">
    <property type="protein sequence ID" value="OAX56857.1"/>
    <property type="molecule type" value="Genomic_DNA"/>
</dbReference>
<dbReference type="Proteomes" id="UP000092021">
    <property type="component" value="Unassembled WGS sequence"/>
</dbReference>
<comment type="caution">
    <text evidence="1">The sequence shown here is derived from an EMBL/GenBank/DDBJ whole genome shotgun (WGS) entry which is preliminary data.</text>
</comment>
<evidence type="ECO:0000313" key="2">
    <source>
        <dbReference type="Proteomes" id="UP000092021"/>
    </source>
</evidence>
<reference evidence="1 2" key="1">
    <citation type="submission" date="2016-04" db="EMBL/GenBank/DDBJ databases">
        <title>Identification of putative biosynthetic pathways for the production of bioactive secondary metabolites by the marine actinomycete Kocuria kristinae RUTW2-3.</title>
        <authorList>
            <person name="Waterworth S.C."/>
            <person name="Walmsley T.A."/>
            <person name="Matongo T."/>
            <person name="Davies-Coleman M.T."/>
            <person name="Dorrington R.A."/>
        </authorList>
    </citation>
    <scope>NUCLEOTIDE SEQUENCE [LARGE SCALE GENOMIC DNA]</scope>
    <source>
        <strain evidence="1 2">RUTW4-5</strain>
    </source>
</reference>
<accession>A0A657IVZ2</accession>
<proteinExistence type="predicted"/>
<evidence type="ECO:0000313" key="1">
    <source>
        <dbReference type="EMBL" id="OAX56857.1"/>
    </source>
</evidence>